<evidence type="ECO:0000256" key="2">
    <source>
        <dbReference type="ARBA" id="ARBA00009748"/>
    </source>
</evidence>
<evidence type="ECO:0000313" key="12">
    <source>
        <dbReference type="EMBL" id="KAE8662706.1"/>
    </source>
</evidence>
<dbReference type="GO" id="GO:0005886">
    <property type="term" value="C:plasma membrane"/>
    <property type="evidence" value="ECO:0007669"/>
    <property type="project" value="UniProtKB-SubCell"/>
</dbReference>
<dbReference type="OrthoDB" id="690947at2759"/>
<evidence type="ECO:0000256" key="6">
    <source>
        <dbReference type="ARBA" id="ARBA00023157"/>
    </source>
</evidence>
<dbReference type="InterPro" id="IPR016140">
    <property type="entry name" value="Bifunc_inhib/LTP/seed_store"/>
</dbReference>
<keyword evidence="13" id="KW-1185">Reference proteome</keyword>
<dbReference type="Gene3D" id="1.10.110.10">
    <property type="entry name" value="Plant lipid-transfer and hydrophobic proteins"/>
    <property type="match status" value="1"/>
</dbReference>
<evidence type="ECO:0000256" key="9">
    <source>
        <dbReference type="SAM" id="MobiDB-lite"/>
    </source>
</evidence>
<feature type="region of interest" description="Disordered" evidence="9">
    <location>
        <begin position="100"/>
        <end position="120"/>
    </location>
</feature>
<dbReference type="GO" id="GO:0098552">
    <property type="term" value="C:side of membrane"/>
    <property type="evidence" value="ECO:0007669"/>
    <property type="project" value="UniProtKB-KW"/>
</dbReference>
<keyword evidence="6" id="KW-1015">Disulfide bond</keyword>
<evidence type="ECO:0000256" key="4">
    <source>
        <dbReference type="ARBA" id="ARBA00022622"/>
    </source>
</evidence>
<evidence type="ECO:0000256" key="8">
    <source>
        <dbReference type="ARBA" id="ARBA00023288"/>
    </source>
</evidence>
<dbReference type="SMART" id="SM00499">
    <property type="entry name" value="AAI"/>
    <property type="match status" value="1"/>
</dbReference>
<feature type="signal peptide" evidence="10">
    <location>
        <begin position="1"/>
        <end position="22"/>
    </location>
</feature>
<evidence type="ECO:0000256" key="10">
    <source>
        <dbReference type="SAM" id="SignalP"/>
    </source>
</evidence>
<reference evidence="12" key="1">
    <citation type="submission" date="2019-09" db="EMBL/GenBank/DDBJ databases">
        <title>Draft genome information of white flower Hibiscus syriacus.</title>
        <authorList>
            <person name="Kim Y.-M."/>
        </authorList>
    </citation>
    <scope>NUCLEOTIDE SEQUENCE [LARGE SCALE GENOMIC DNA]</scope>
    <source>
        <strain evidence="12">YM2019G1</strain>
    </source>
</reference>
<keyword evidence="5 10" id="KW-0732">Signal</keyword>
<evidence type="ECO:0000256" key="3">
    <source>
        <dbReference type="ARBA" id="ARBA00022475"/>
    </source>
</evidence>
<feature type="chain" id="PRO_5025692364" evidence="10">
    <location>
        <begin position="23"/>
        <end position="144"/>
    </location>
</feature>
<keyword evidence="7" id="KW-0325">Glycoprotein</keyword>
<evidence type="ECO:0000256" key="5">
    <source>
        <dbReference type="ARBA" id="ARBA00022729"/>
    </source>
</evidence>
<evidence type="ECO:0000313" key="13">
    <source>
        <dbReference type="Proteomes" id="UP000436088"/>
    </source>
</evidence>
<comment type="subcellular location">
    <subcellularLocation>
        <location evidence="1">Cell membrane</location>
        <topology evidence="1">Lipid-anchor</topology>
        <topology evidence="1">GPI-anchor</topology>
    </subcellularLocation>
</comment>
<dbReference type="PANTHER" id="PTHR33044">
    <property type="entry name" value="BIFUNCTIONAL INHIBITOR/LIPID-TRANSFER PROTEIN/SEED STORAGE 2S ALBUMIN SUPERFAMILY PROTEIN-RELATED"/>
    <property type="match status" value="1"/>
</dbReference>
<evidence type="ECO:0000256" key="1">
    <source>
        <dbReference type="ARBA" id="ARBA00004609"/>
    </source>
</evidence>
<keyword evidence="4" id="KW-0472">Membrane</keyword>
<keyword evidence="8" id="KW-0449">Lipoprotein</keyword>
<dbReference type="Pfam" id="PF14368">
    <property type="entry name" value="LTP_2"/>
    <property type="match status" value="1"/>
</dbReference>
<sequence>MAKFLIMAVLLVAVSTATVTDAQATCAQKLVGCAAYINNATVKPGDDCCNPIKEAVKTELPCLCNLYKDPNILPSFHVNVSEALRVSRECGVRTDLSNCNATSPTSAPSPPGRGPVNQNDAGADRISLTGLTLFFLVFISVALY</sequence>
<evidence type="ECO:0000256" key="7">
    <source>
        <dbReference type="ARBA" id="ARBA00023180"/>
    </source>
</evidence>
<organism evidence="12 13">
    <name type="scientific">Hibiscus syriacus</name>
    <name type="common">Rose of Sharon</name>
    <dbReference type="NCBI Taxonomy" id="106335"/>
    <lineage>
        <taxon>Eukaryota</taxon>
        <taxon>Viridiplantae</taxon>
        <taxon>Streptophyta</taxon>
        <taxon>Embryophyta</taxon>
        <taxon>Tracheophyta</taxon>
        <taxon>Spermatophyta</taxon>
        <taxon>Magnoliopsida</taxon>
        <taxon>eudicotyledons</taxon>
        <taxon>Gunneridae</taxon>
        <taxon>Pentapetalae</taxon>
        <taxon>rosids</taxon>
        <taxon>malvids</taxon>
        <taxon>Malvales</taxon>
        <taxon>Malvaceae</taxon>
        <taxon>Malvoideae</taxon>
        <taxon>Hibiscus</taxon>
    </lineage>
</organism>
<proteinExistence type="inferred from homology"/>
<evidence type="ECO:0000259" key="11">
    <source>
        <dbReference type="SMART" id="SM00499"/>
    </source>
</evidence>
<dbReference type="EMBL" id="VEPZ02001695">
    <property type="protein sequence ID" value="KAE8662706.1"/>
    <property type="molecule type" value="Genomic_DNA"/>
</dbReference>
<comment type="caution">
    <text evidence="12">The sequence shown here is derived from an EMBL/GenBank/DDBJ whole genome shotgun (WGS) entry which is preliminary data.</text>
</comment>
<accession>A0A6A2XL06</accession>
<keyword evidence="3" id="KW-1003">Cell membrane</keyword>
<dbReference type="InterPro" id="IPR043325">
    <property type="entry name" value="LTSS"/>
</dbReference>
<comment type="similarity">
    <text evidence="2">Belongs to the plant LTP family.</text>
</comment>
<dbReference type="AlphaFoldDB" id="A0A6A2XL06"/>
<protein>
    <submittedName>
        <fullName evidence="12">Translationally-controlled tumor protein</fullName>
    </submittedName>
</protein>
<gene>
    <name evidence="12" type="ORF">F3Y22_tig00113156pilonHSYRG00082</name>
</gene>
<dbReference type="InterPro" id="IPR036312">
    <property type="entry name" value="Bifun_inhib/LTP/seed_sf"/>
</dbReference>
<keyword evidence="4" id="KW-0336">GPI-anchor</keyword>
<name>A0A6A2XL06_HIBSY</name>
<dbReference type="CDD" id="cd00010">
    <property type="entry name" value="AAI_LTSS"/>
    <property type="match status" value="1"/>
</dbReference>
<dbReference type="SUPFAM" id="SSF47699">
    <property type="entry name" value="Bifunctional inhibitor/lipid-transfer protein/seed storage 2S albumin"/>
    <property type="match status" value="1"/>
</dbReference>
<dbReference type="Proteomes" id="UP000436088">
    <property type="component" value="Unassembled WGS sequence"/>
</dbReference>
<feature type="domain" description="Bifunctional inhibitor/plant lipid transfer protein/seed storage helical" evidence="11">
    <location>
        <begin position="26"/>
        <end position="99"/>
    </location>
</feature>